<feature type="transmembrane region" description="Helical" evidence="9">
    <location>
        <begin position="127"/>
        <end position="145"/>
    </location>
</feature>
<keyword evidence="6 9" id="KW-1133">Transmembrane helix</keyword>
<keyword evidence="7 9" id="KW-0472">Membrane</keyword>
<evidence type="ECO:0000256" key="7">
    <source>
        <dbReference type="ARBA" id="ARBA00023136"/>
    </source>
</evidence>
<evidence type="ECO:0000313" key="11">
    <source>
        <dbReference type="EMBL" id="MFC5587318.1"/>
    </source>
</evidence>
<comment type="similarity">
    <text evidence="8">Belongs to the TRAP transporter small permease family.</text>
</comment>
<protein>
    <submittedName>
        <fullName evidence="11">TRAP transporter small permease</fullName>
    </submittedName>
</protein>
<reference evidence="12" key="1">
    <citation type="journal article" date="2019" name="Int. J. Syst. Evol. Microbiol.">
        <title>The Global Catalogue of Microorganisms (GCM) 10K type strain sequencing project: providing services to taxonomists for standard genome sequencing and annotation.</title>
        <authorList>
            <consortium name="The Broad Institute Genomics Platform"/>
            <consortium name="The Broad Institute Genome Sequencing Center for Infectious Disease"/>
            <person name="Wu L."/>
            <person name="Ma J."/>
        </authorList>
    </citation>
    <scope>NUCLEOTIDE SEQUENCE [LARGE SCALE GENOMIC DNA]</scope>
    <source>
        <strain evidence="12">CGMCC 4.1434</strain>
    </source>
</reference>
<sequence length="159" mass="17871">MIDKISYWLDAASKALIVSFLTIMTVVLAIQIVLRYFFQMGIIWSDELARFAMIALVYIGAASATRDNSHITVSIFEDHKPSLRKWFAPIQWIVMFVYSICLIKFGFDTLKVVGAQSSANMGISMGWIYAVIPLSAAIMIVHLLARIGKRPPAIEKEEI</sequence>
<comment type="subcellular location">
    <subcellularLocation>
        <location evidence="1">Cell inner membrane</location>
        <topology evidence="1">Multi-pass membrane protein</topology>
    </subcellularLocation>
</comment>
<evidence type="ECO:0000313" key="12">
    <source>
        <dbReference type="Proteomes" id="UP001596109"/>
    </source>
</evidence>
<evidence type="ECO:0000256" key="4">
    <source>
        <dbReference type="ARBA" id="ARBA00022519"/>
    </source>
</evidence>
<proteinExistence type="inferred from homology"/>
<dbReference type="PANTHER" id="PTHR35011:SF2">
    <property type="entry name" value="2,3-DIKETO-L-GULONATE TRAP TRANSPORTER SMALL PERMEASE PROTEIN YIAM"/>
    <property type="match status" value="1"/>
</dbReference>
<dbReference type="Pfam" id="PF04290">
    <property type="entry name" value="DctQ"/>
    <property type="match status" value="1"/>
</dbReference>
<organism evidence="11 12">
    <name type="scientific">Sporosarcina soli</name>
    <dbReference type="NCBI Taxonomy" id="334736"/>
    <lineage>
        <taxon>Bacteria</taxon>
        <taxon>Bacillati</taxon>
        <taxon>Bacillota</taxon>
        <taxon>Bacilli</taxon>
        <taxon>Bacillales</taxon>
        <taxon>Caryophanaceae</taxon>
        <taxon>Sporosarcina</taxon>
    </lineage>
</organism>
<evidence type="ECO:0000256" key="6">
    <source>
        <dbReference type="ARBA" id="ARBA00022989"/>
    </source>
</evidence>
<keyword evidence="12" id="KW-1185">Reference proteome</keyword>
<dbReference type="PANTHER" id="PTHR35011">
    <property type="entry name" value="2,3-DIKETO-L-GULONATE TRAP TRANSPORTER SMALL PERMEASE PROTEIN YIAM"/>
    <property type="match status" value="1"/>
</dbReference>
<evidence type="ECO:0000256" key="1">
    <source>
        <dbReference type="ARBA" id="ARBA00004429"/>
    </source>
</evidence>
<keyword evidence="2" id="KW-0813">Transport</keyword>
<keyword evidence="4" id="KW-0997">Cell inner membrane</keyword>
<dbReference type="InterPro" id="IPR007387">
    <property type="entry name" value="TRAP_DctQ"/>
</dbReference>
<dbReference type="RefSeq" id="WP_239391326.1">
    <property type="nucleotide sequence ID" value="NZ_JBHSNO010000001.1"/>
</dbReference>
<dbReference type="EMBL" id="JBHSNO010000001">
    <property type="protein sequence ID" value="MFC5587318.1"/>
    <property type="molecule type" value="Genomic_DNA"/>
</dbReference>
<dbReference type="InterPro" id="IPR055348">
    <property type="entry name" value="DctQ"/>
</dbReference>
<evidence type="ECO:0000256" key="3">
    <source>
        <dbReference type="ARBA" id="ARBA00022475"/>
    </source>
</evidence>
<feature type="transmembrane region" description="Helical" evidence="9">
    <location>
        <begin position="86"/>
        <end position="107"/>
    </location>
</feature>
<keyword evidence="3" id="KW-1003">Cell membrane</keyword>
<name>A0ABW0TF03_9BACL</name>
<gene>
    <name evidence="11" type="ORF">ACFPRA_00150</name>
</gene>
<evidence type="ECO:0000256" key="5">
    <source>
        <dbReference type="ARBA" id="ARBA00022692"/>
    </source>
</evidence>
<feature type="transmembrane region" description="Helical" evidence="9">
    <location>
        <begin position="48"/>
        <end position="65"/>
    </location>
</feature>
<dbReference type="Proteomes" id="UP001596109">
    <property type="component" value="Unassembled WGS sequence"/>
</dbReference>
<keyword evidence="5 9" id="KW-0812">Transmembrane</keyword>
<comment type="caution">
    <text evidence="11">The sequence shown here is derived from an EMBL/GenBank/DDBJ whole genome shotgun (WGS) entry which is preliminary data.</text>
</comment>
<evidence type="ECO:0000256" key="2">
    <source>
        <dbReference type="ARBA" id="ARBA00022448"/>
    </source>
</evidence>
<evidence type="ECO:0000256" key="8">
    <source>
        <dbReference type="ARBA" id="ARBA00038436"/>
    </source>
</evidence>
<feature type="transmembrane region" description="Helical" evidence="9">
    <location>
        <begin position="12"/>
        <end position="36"/>
    </location>
</feature>
<evidence type="ECO:0000256" key="9">
    <source>
        <dbReference type="SAM" id="Phobius"/>
    </source>
</evidence>
<evidence type="ECO:0000259" key="10">
    <source>
        <dbReference type="Pfam" id="PF04290"/>
    </source>
</evidence>
<accession>A0ABW0TF03</accession>
<feature type="domain" description="Tripartite ATP-independent periplasmic transporters DctQ component" evidence="10">
    <location>
        <begin position="24"/>
        <end position="147"/>
    </location>
</feature>